<dbReference type="SUPFAM" id="SSF48208">
    <property type="entry name" value="Six-hairpin glycosidases"/>
    <property type="match status" value="1"/>
</dbReference>
<evidence type="ECO:0000313" key="3">
    <source>
        <dbReference type="EMBL" id="MBL4930703.1"/>
    </source>
</evidence>
<protein>
    <submittedName>
        <fullName evidence="3">Thioredoxin domain-containing protein</fullName>
    </submittedName>
</protein>
<organism evidence="3 4">
    <name type="scientific">Clostridium paridis</name>
    <dbReference type="NCBI Taxonomy" id="2803863"/>
    <lineage>
        <taxon>Bacteria</taxon>
        <taxon>Bacillati</taxon>
        <taxon>Bacillota</taxon>
        <taxon>Clostridia</taxon>
        <taxon>Eubacteriales</taxon>
        <taxon>Clostridiaceae</taxon>
        <taxon>Clostridium</taxon>
    </lineage>
</organism>
<dbReference type="PIRSF" id="PIRSF006402">
    <property type="entry name" value="UCP006402_thioredoxin"/>
    <property type="match status" value="1"/>
</dbReference>
<comment type="caution">
    <text evidence="3">The sequence shown here is derived from an EMBL/GenBank/DDBJ whole genome shotgun (WGS) entry which is preliminary data.</text>
</comment>
<reference evidence="3" key="1">
    <citation type="submission" date="2021-01" db="EMBL/GenBank/DDBJ databases">
        <title>Genome public.</title>
        <authorList>
            <person name="Liu C."/>
            <person name="Sun Q."/>
        </authorList>
    </citation>
    <scope>NUCLEOTIDE SEQUENCE</scope>
    <source>
        <strain evidence="3">YIM B02565</strain>
    </source>
</reference>
<dbReference type="PANTHER" id="PTHR42899">
    <property type="entry name" value="SPERMATOGENESIS-ASSOCIATED PROTEIN 20"/>
    <property type="match status" value="1"/>
</dbReference>
<gene>
    <name evidence="3" type="ORF">JK634_02715</name>
</gene>
<dbReference type="Pfam" id="PF03190">
    <property type="entry name" value="Thioredox_DsbH"/>
    <property type="match status" value="1"/>
</dbReference>
<dbReference type="InterPro" id="IPR036249">
    <property type="entry name" value="Thioredoxin-like_sf"/>
</dbReference>
<name>A0A937K3P4_9CLOT</name>
<dbReference type="InterPro" id="IPR004879">
    <property type="entry name" value="Ssp411-like_TRX"/>
</dbReference>
<sequence>MERIANRLINEKSHYLLQHAHNPVDWYSWSDEAFGKAKTEDKPVFLSIGYSTCHWCHVMERESFEDEEVAEVLNKHFISIKVDREERADIDSIYMTFCQLYTGSGGWPLTVILTPDKKPFFAGTYFPKKSRHGSIGIIELLNKINDIWENDREKFNTTCDEMLKEIKKYDKNNDKEELNEKIINNTALQLKQYFQRDYGGFSRAPKFPVPHNLYFLLRYYYQNKDHEVLKIIEKNLQCMYKGGIFDHIGFGFSRYSTDNKWLVPHFEKMLYDNALLSLVYTETYSLTGDRQYEEVAEKIYAYLLRDMLSPEGAFYSAEDADSEGVEGKFYVWTLDELMRVLGDEEGKIYADIYDITNRGNFEGKSIPNLIDGDLEKMQKYTELQRRLENSRKKLFEYREKRVHPFKDDKILTSWNGLAIASFSNGGKIFKKPDYIKVARKSADFILNKLVNKDGRLLARYRDGEAASLAVLEDYAFLVWGLIELYEACFDTKYLEKAIELNEQMIELFWDKDNGGFYLYGKDSEELILRPKEIYDGALPSGNSVALLNLIKLNSLTGSLKYEEFIEKQINAFSGTVKENPIGYVNFITAFMYNISSIREIVIAGSIGEEFVEKSLDIINDKYNPFQSIILNNGDSRLYKINSLVEIQGKAEGKSMMFICENFTCGNTMDNIEQVKKFFN</sequence>
<dbReference type="GO" id="GO:0005975">
    <property type="term" value="P:carbohydrate metabolic process"/>
    <property type="evidence" value="ECO:0007669"/>
    <property type="project" value="InterPro"/>
</dbReference>
<evidence type="ECO:0000259" key="2">
    <source>
        <dbReference type="Pfam" id="PF03190"/>
    </source>
</evidence>
<dbReference type="AlphaFoldDB" id="A0A937K3P4"/>
<dbReference type="EMBL" id="JAESWA010000015">
    <property type="protein sequence ID" value="MBL4930703.1"/>
    <property type="molecule type" value="Genomic_DNA"/>
</dbReference>
<dbReference type="Gene3D" id="3.40.30.10">
    <property type="entry name" value="Glutaredoxin"/>
    <property type="match status" value="1"/>
</dbReference>
<accession>A0A937K3P4</accession>
<evidence type="ECO:0000256" key="1">
    <source>
        <dbReference type="SAM" id="Coils"/>
    </source>
</evidence>
<proteinExistence type="predicted"/>
<dbReference type="InterPro" id="IPR008928">
    <property type="entry name" value="6-hairpin_glycosidase_sf"/>
</dbReference>
<dbReference type="InterPro" id="IPR012341">
    <property type="entry name" value="6hp_glycosidase-like_sf"/>
</dbReference>
<feature type="domain" description="Spermatogenesis-associated protein 20-like TRX" evidence="2">
    <location>
        <begin position="6"/>
        <end position="166"/>
    </location>
</feature>
<dbReference type="InterPro" id="IPR024705">
    <property type="entry name" value="Ssp411"/>
</dbReference>
<evidence type="ECO:0000313" key="4">
    <source>
        <dbReference type="Proteomes" id="UP000623681"/>
    </source>
</evidence>
<feature type="coiled-coil region" evidence="1">
    <location>
        <begin position="152"/>
        <end position="179"/>
    </location>
</feature>
<dbReference type="Gene3D" id="1.50.10.10">
    <property type="match status" value="1"/>
</dbReference>
<dbReference type="PANTHER" id="PTHR42899:SF1">
    <property type="entry name" value="SPERMATOGENESIS-ASSOCIATED PROTEIN 20"/>
    <property type="match status" value="1"/>
</dbReference>
<dbReference type="SUPFAM" id="SSF52833">
    <property type="entry name" value="Thioredoxin-like"/>
    <property type="match status" value="1"/>
</dbReference>
<keyword evidence="4" id="KW-1185">Reference proteome</keyword>
<dbReference type="CDD" id="cd02955">
    <property type="entry name" value="SSP411"/>
    <property type="match status" value="1"/>
</dbReference>
<dbReference type="Proteomes" id="UP000623681">
    <property type="component" value="Unassembled WGS sequence"/>
</dbReference>
<keyword evidence="1" id="KW-0175">Coiled coil</keyword>